<keyword evidence="1" id="KW-0812">Transmembrane</keyword>
<dbReference type="RefSeq" id="WP_057798216.1">
    <property type="nucleotide sequence ID" value="NZ_AZFM01000010.1"/>
</dbReference>
<evidence type="ECO:0000313" key="4">
    <source>
        <dbReference type="Proteomes" id="UP000051036"/>
    </source>
</evidence>
<dbReference type="STRING" id="1423763.FC46_GL000155"/>
<feature type="transmembrane region" description="Helical" evidence="1">
    <location>
        <begin position="270"/>
        <end position="288"/>
    </location>
</feature>
<organism evidence="3 4">
    <name type="scientific">Lactobacillus kalixensis DSM 16043</name>
    <dbReference type="NCBI Taxonomy" id="1423763"/>
    <lineage>
        <taxon>Bacteria</taxon>
        <taxon>Bacillati</taxon>
        <taxon>Bacillota</taxon>
        <taxon>Bacilli</taxon>
        <taxon>Lactobacillales</taxon>
        <taxon>Lactobacillaceae</taxon>
        <taxon>Lactobacillus</taxon>
    </lineage>
</organism>
<dbReference type="PATRIC" id="fig|1423763.3.peg.154"/>
<keyword evidence="1" id="KW-0472">Membrane</keyword>
<evidence type="ECO:0000256" key="1">
    <source>
        <dbReference type="SAM" id="Phobius"/>
    </source>
</evidence>
<dbReference type="Proteomes" id="UP000051036">
    <property type="component" value="Unassembled WGS sequence"/>
</dbReference>
<feature type="transmembrane region" description="Helical" evidence="1">
    <location>
        <begin position="239"/>
        <end position="258"/>
    </location>
</feature>
<protein>
    <recommendedName>
        <fullName evidence="2">Putative zinc-ribbon domain-containing protein</fullName>
    </recommendedName>
</protein>
<accession>A0A0R1UI88</accession>
<proteinExistence type="predicted"/>
<feature type="transmembrane region" description="Helical" evidence="1">
    <location>
        <begin position="183"/>
        <end position="204"/>
    </location>
</feature>
<feature type="transmembrane region" description="Helical" evidence="1">
    <location>
        <begin position="75"/>
        <end position="95"/>
    </location>
</feature>
<name>A0A0R1UI88_9LACO</name>
<gene>
    <name evidence="3" type="ORF">FC46_GL000155</name>
</gene>
<keyword evidence="1" id="KW-1133">Transmembrane helix</keyword>
<sequence>MTTCPNCGKLVGKDDDVCKNCGFNLKKYRDDFFTDNYNIEKDDEPDAAGKVTSRAAYRREFYPTKQNTVVQKMIAWVRANATIVFLLGVLLLIIMSFSRPLGWLSFFGLMAWLFIVCERSQKIEQCTADRRLTEKVNQVGSNVFNSIESGSSKIRSKGQKFEENHPKVEKDVKKVKESRLRNFGYVQLSVVLTAFISLIVMFSGSGAEVVGGLYQQRVSISKLLLDFAGRLLSGQNSGYAAVVYVVWLLLILFPIWIIYNILKNNRSSQFLAFILSLIETIFLCYLIYRLSSVQRADTGVLSQLTSQLLTYAISIGASAYFLVISSIMTTVLSAYNLFRRRHNLDK</sequence>
<evidence type="ECO:0000313" key="3">
    <source>
        <dbReference type="EMBL" id="KRL90402.1"/>
    </source>
</evidence>
<feature type="domain" description="Putative zinc-ribbon" evidence="2">
    <location>
        <begin position="1"/>
        <end position="22"/>
    </location>
</feature>
<dbReference type="Pfam" id="PF13248">
    <property type="entry name" value="Zn_ribbon_3"/>
    <property type="match status" value="1"/>
</dbReference>
<evidence type="ECO:0000259" key="2">
    <source>
        <dbReference type="Pfam" id="PF13248"/>
    </source>
</evidence>
<feature type="transmembrane region" description="Helical" evidence="1">
    <location>
        <begin position="101"/>
        <end position="117"/>
    </location>
</feature>
<reference evidence="3 4" key="1">
    <citation type="journal article" date="2015" name="Genome Announc.">
        <title>Expanding the biotechnology potential of lactobacilli through comparative genomics of 213 strains and associated genera.</title>
        <authorList>
            <person name="Sun Z."/>
            <person name="Harris H.M."/>
            <person name="McCann A."/>
            <person name="Guo C."/>
            <person name="Argimon S."/>
            <person name="Zhang W."/>
            <person name="Yang X."/>
            <person name="Jeffery I.B."/>
            <person name="Cooney J.C."/>
            <person name="Kagawa T.F."/>
            <person name="Liu W."/>
            <person name="Song Y."/>
            <person name="Salvetti E."/>
            <person name="Wrobel A."/>
            <person name="Rasinkangas P."/>
            <person name="Parkhill J."/>
            <person name="Rea M.C."/>
            <person name="O'Sullivan O."/>
            <person name="Ritari J."/>
            <person name="Douillard F.P."/>
            <person name="Paul Ross R."/>
            <person name="Yang R."/>
            <person name="Briner A.E."/>
            <person name="Felis G.E."/>
            <person name="de Vos W.M."/>
            <person name="Barrangou R."/>
            <person name="Klaenhammer T.R."/>
            <person name="Caufield P.W."/>
            <person name="Cui Y."/>
            <person name="Zhang H."/>
            <person name="O'Toole P.W."/>
        </authorList>
    </citation>
    <scope>NUCLEOTIDE SEQUENCE [LARGE SCALE GENOMIC DNA]</scope>
    <source>
        <strain evidence="3 4">DSM 16043</strain>
    </source>
</reference>
<feature type="transmembrane region" description="Helical" evidence="1">
    <location>
        <begin position="308"/>
        <end position="338"/>
    </location>
</feature>
<dbReference type="OrthoDB" id="2319231at2"/>
<dbReference type="InterPro" id="IPR059113">
    <property type="entry name" value="Znf_ribbon"/>
</dbReference>
<dbReference type="EMBL" id="AZFM01000010">
    <property type="protein sequence ID" value="KRL90402.1"/>
    <property type="molecule type" value="Genomic_DNA"/>
</dbReference>
<dbReference type="AlphaFoldDB" id="A0A0R1UI88"/>
<comment type="caution">
    <text evidence="3">The sequence shown here is derived from an EMBL/GenBank/DDBJ whole genome shotgun (WGS) entry which is preliminary data.</text>
</comment>
<keyword evidence="4" id="KW-1185">Reference proteome</keyword>